<dbReference type="GO" id="GO:0046872">
    <property type="term" value="F:metal ion binding"/>
    <property type="evidence" value="ECO:0007669"/>
    <property type="project" value="UniProtKB-KW"/>
</dbReference>
<keyword evidence="4" id="KW-0479">Metal-binding</keyword>
<dbReference type="CDD" id="cd01137">
    <property type="entry name" value="PsaA"/>
    <property type="match status" value="1"/>
</dbReference>
<keyword evidence="10" id="KW-1185">Reference proteome</keyword>
<dbReference type="InterPro" id="IPR006129">
    <property type="entry name" value="AdhesinB"/>
</dbReference>
<dbReference type="Pfam" id="PF01297">
    <property type="entry name" value="ZnuA"/>
    <property type="match status" value="1"/>
</dbReference>
<dbReference type="RefSeq" id="WP_091441781.1">
    <property type="nucleotide sequence ID" value="NZ_FMTP01000005.1"/>
</dbReference>
<keyword evidence="5 8" id="KW-0732">Signal</keyword>
<dbReference type="InterPro" id="IPR050492">
    <property type="entry name" value="Bact_metal-bind_prot9"/>
</dbReference>
<gene>
    <name evidence="9" type="ORF">SAMN05660859_3333</name>
</gene>
<dbReference type="PANTHER" id="PTHR42953">
    <property type="entry name" value="HIGH-AFFINITY ZINC UPTAKE SYSTEM PROTEIN ZNUA-RELATED"/>
    <property type="match status" value="1"/>
</dbReference>
<dbReference type="SUPFAM" id="SSF53807">
    <property type="entry name" value="Helical backbone' metal receptor"/>
    <property type="match status" value="1"/>
</dbReference>
<dbReference type="PANTHER" id="PTHR42953:SF1">
    <property type="entry name" value="METAL-BINDING PROTEIN HI_0362-RELATED"/>
    <property type="match status" value="1"/>
</dbReference>
<dbReference type="Gene3D" id="3.40.50.1980">
    <property type="entry name" value="Nitrogenase molybdenum iron protein domain"/>
    <property type="match status" value="2"/>
</dbReference>
<dbReference type="Proteomes" id="UP000198889">
    <property type="component" value="Unassembled WGS sequence"/>
</dbReference>
<name>A0A1G4TZQ5_9HYPH</name>
<dbReference type="STRING" id="177413.SAMN05660859_3333"/>
<comment type="similarity">
    <text evidence="2 6">Belongs to the bacterial solute-binding protein 9 family.</text>
</comment>
<evidence type="ECO:0000256" key="7">
    <source>
        <dbReference type="SAM" id="MobiDB-lite"/>
    </source>
</evidence>
<dbReference type="AlphaFoldDB" id="A0A1G4TZQ5"/>
<dbReference type="GO" id="GO:0030313">
    <property type="term" value="C:cell envelope"/>
    <property type="evidence" value="ECO:0007669"/>
    <property type="project" value="UniProtKB-SubCell"/>
</dbReference>
<comment type="subcellular location">
    <subcellularLocation>
        <location evidence="1">Cell envelope</location>
    </subcellularLocation>
</comment>
<sequence length="330" mass="34824">MLTRRLTLAGALALAVAVPFVIPAAAQEATTKIPVVASFSILGDFVKEVGGDRVEVTTLVGPNGDAHVFQPAPGDAKKVSAAQIVFVNGLGFEGWIDRLVKASGTKAEIVVATKGITPREMADEDEDEHAAHDHGKDHKDHDHDDHAEKDGHVHGGTDPHAWQSVANAQIYVANIRDALIAADPAGKAAYEANAAAYTAKLGALDAEIKAAMAAIPDSRRRIITSHDAFGYFGAAYGVEFIAPQGVSTDSEASAKDVARIIRQIKAENIPAVFMENISDPRLVKRIAKETKAKVGGELFSDALSDDKGPASTYIDMMKNNVAQLSSALSS</sequence>
<keyword evidence="3 6" id="KW-0813">Transport</keyword>
<dbReference type="InterPro" id="IPR006128">
    <property type="entry name" value="Lipoprotein_PsaA-like"/>
</dbReference>
<proteinExistence type="inferred from homology"/>
<dbReference type="InterPro" id="IPR006127">
    <property type="entry name" value="ZnuA-like"/>
</dbReference>
<feature type="chain" id="PRO_5011562419" evidence="8">
    <location>
        <begin position="27"/>
        <end position="330"/>
    </location>
</feature>
<evidence type="ECO:0000313" key="9">
    <source>
        <dbReference type="EMBL" id="SCW86818.1"/>
    </source>
</evidence>
<dbReference type="PRINTS" id="PR00690">
    <property type="entry name" value="ADHESNFAMILY"/>
</dbReference>
<dbReference type="EMBL" id="FMTP01000005">
    <property type="protein sequence ID" value="SCW86818.1"/>
    <property type="molecule type" value="Genomic_DNA"/>
</dbReference>
<organism evidence="9 10">
    <name type="scientific">Ancylobacter rudongensis</name>
    <dbReference type="NCBI Taxonomy" id="177413"/>
    <lineage>
        <taxon>Bacteria</taxon>
        <taxon>Pseudomonadati</taxon>
        <taxon>Pseudomonadota</taxon>
        <taxon>Alphaproteobacteria</taxon>
        <taxon>Hyphomicrobiales</taxon>
        <taxon>Xanthobacteraceae</taxon>
        <taxon>Ancylobacter</taxon>
    </lineage>
</organism>
<evidence type="ECO:0000256" key="8">
    <source>
        <dbReference type="SAM" id="SignalP"/>
    </source>
</evidence>
<evidence type="ECO:0000256" key="5">
    <source>
        <dbReference type="ARBA" id="ARBA00022729"/>
    </source>
</evidence>
<evidence type="ECO:0000256" key="2">
    <source>
        <dbReference type="ARBA" id="ARBA00011028"/>
    </source>
</evidence>
<dbReference type="GO" id="GO:0030001">
    <property type="term" value="P:metal ion transport"/>
    <property type="evidence" value="ECO:0007669"/>
    <property type="project" value="InterPro"/>
</dbReference>
<dbReference type="GO" id="GO:0007155">
    <property type="term" value="P:cell adhesion"/>
    <property type="evidence" value="ECO:0007669"/>
    <property type="project" value="InterPro"/>
</dbReference>
<dbReference type="PRINTS" id="PR00691">
    <property type="entry name" value="ADHESINB"/>
</dbReference>
<feature type="region of interest" description="Disordered" evidence="7">
    <location>
        <begin position="117"/>
        <end position="160"/>
    </location>
</feature>
<accession>A0A1G4TZQ5</accession>
<evidence type="ECO:0000313" key="10">
    <source>
        <dbReference type="Proteomes" id="UP000198889"/>
    </source>
</evidence>
<protein>
    <submittedName>
        <fullName evidence="9">Zinc/manganese transport system substrate-binding protein</fullName>
    </submittedName>
</protein>
<evidence type="ECO:0000256" key="6">
    <source>
        <dbReference type="RuleBase" id="RU003512"/>
    </source>
</evidence>
<evidence type="ECO:0000256" key="1">
    <source>
        <dbReference type="ARBA" id="ARBA00004196"/>
    </source>
</evidence>
<evidence type="ECO:0000256" key="4">
    <source>
        <dbReference type="ARBA" id="ARBA00022723"/>
    </source>
</evidence>
<evidence type="ECO:0000256" key="3">
    <source>
        <dbReference type="ARBA" id="ARBA00022448"/>
    </source>
</evidence>
<reference evidence="10" key="1">
    <citation type="submission" date="2016-10" db="EMBL/GenBank/DDBJ databases">
        <authorList>
            <person name="Varghese N."/>
            <person name="Submissions S."/>
        </authorList>
    </citation>
    <scope>NUCLEOTIDE SEQUENCE [LARGE SCALE GENOMIC DNA]</scope>
    <source>
        <strain evidence="10">CGMCC 1.1761</strain>
    </source>
</reference>
<feature type="signal peptide" evidence="8">
    <location>
        <begin position="1"/>
        <end position="26"/>
    </location>
</feature>
<feature type="compositionally biased region" description="Basic and acidic residues" evidence="7">
    <location>
        <begin position="129"/>
        <end position="157"/>
    </location>
</feature>